<keyword evidence="2" id="KW-0732">Signal</keyword>
<feature type="chain" id="PRO_5024270448" evidence="2">
    <location>
        <begin position="26"/>
        <end position="75"/>
    </location>
</feature>
<comment type="caution">
    <text evidence="3">The sequence shown here is derived from an EMBL/GenBank/DDBJ whole genome shotgun (WGS) entry which is preliminary data.</text>
</comment>
<dbReference type="AlphaFoldDB" id="A0A5N0ERA4"/>
<feature type="signal peptide" evidence="2">
    <location>
        <begin position="1"/>
        <end position="25"/>
    </location>
</feature>
<gene>
    <name evidence="3" type="ORF">F3087_02780</name>
</gene>
<dbReference type="Proteomes" id="UP000323876">
    <property type="component" value="Unassembled WGS sequence"/>
</dbReference>
<dbReference type="EMBL" id="VXLC01000001">
    <property type="protein sequence ID" value="KAA8890251.1"/>
    <property type="molecule type" value="Genomic_DNA"/>
</dbReference>
<dbReference type="RefSeq" id="WP_150400165.1">
    <property type="nucleotide sequence ID" value="NZ_JBHJYQ010000018.1"/>
</dbReference>
<evidence type="ECO:0000313" key="3">
    <source>
        <dbReference type="EMBL" id="KAA8890251.1"/>
    </source>
</evidence>
<accession>A0A5N0ERA4</accession>
<feature type="region of interest" description="Disordered" evidence="1">
    <location>
        <begin position="33"/>
        <end position="54"/>
    </location>
</feature>
<sequence length="75" mass="7201">MSRTVLKIVVAVAITLTAGAGVANAAPSGIPLEPSSQADPVGAEASPIGVSPGSSSAASLACLVQSISYGAKYCL</sequence>
<dbReference type="OrthoDB" id="4569381at2"/>
<name>A0A5N0ERA4_9NOCA</name>
<evidence type="ECO:0000313" key="4">
    <source>
        <dbReference type="Proteomes" id="UP000323876"/>
    </source>
</evidence>
<evidence type="ECO:0000256" key="1">
    <source>
        <dbReference type="SAM" id="MobiDB-lite"/>
    </source>
</evidence>
<protein>
    <submittedName>
        <fullName evidence="3">Uncharacterized protein</fullName>
    </submittedName>
</protein>
<organism evidence="3 4">
    <name type="scientific">Nocardia colli</name>
    <dbReference type="NCBI Taxonomy" id="2545717"/>
    <lineage>
        <taxon>Bacteria</taxon>
        <taxon>Bacillati</taxon>
        <taxon>Actinomycetota</taxon>
        <taxon>Actinomycetes</taxon>
        <taxon>Mycobacteriales</taxon>
        <taxon>Nocardiaceae</taxon>
        <taxon>Nocardia</taxon>
    </lineage>
</organism>
<evidence type="ECO:0000256" key="2">
    <source>
        <dbReference type="SAM" id="SignalP"/>
    </source>
</evidence>
<proteinExistence type="predicted"/>
<reference evidence="3 4" key="1">
    <citation type="submission" date="2019-09" db="EMBL/GenBank/DDBJ databases">
        <authorList>
            <person name="Wang X."/>
        </authorList>
    </citation>
    <scope>NUCLEOTIDE SEQUENCE [LARGE SCALE GENOMIC DNA]</scope>
    <source>
        <strain evidence="3 4">CICC 11023</strain>
    </source>
</reference>
<keyword evidence="4" id="KW-1185">Reference proteome</keyword>